<evidence type="ECO:0000313" key="3">
    <source>
        <dbReference type="EMBL" id="SPO07701.1"/>
    </source>
</evidence>
<dbReference type="PANTHER" id="PTHR38643:SF1">
    <property type="entry name" value="PURINE NUCLEOSIDE PERMEASE C285.05-RELATED"/>
    <property type="match status" value="1"/>
</dbReference>
<dbReference type="InterPro" id="IPR009486">
    <property type="entry name" value="Pur_nuclsid_perm"/>
</dbReference>
<comment type="caution">
    <text evidence="3">The sequence shown here is derived from an EMBL/GenBank/DDBJ whole genome shotgun (WGS) entry which is preliminary data.</text>
</comment>
<dbReference type="Pfam" id="PF06516">
    <property type="entry name" value="NUP"/>
    <property type="match status" value="1"/>
</dbReference>
<dbReference type="PANTHER" id="PTHR38643">
    <property type="entry name" value="PURINE NUCLEOSIDE PERMEASE C285.05-RELATED"/>
    <property type="match status" value="1"/>
</dbReference>
<dbReference type="Proteomes" id="UP001187682">
    <property type="component" value="Unassembled WGS sequence"/>
</dbReference>
<evidence type="ECO:0000313" key="4">
    <source>
        <dbReference type="Proteomes" id="UP001187682"/>
    </source>
</evidence>
<dbReference type="Gene3D" id="3.40.50.1580">
    <property type="entry name" value="Nucleoside phosphorylase domain"/>
    <property type="match status" value="1"/>
</dbReference>
<accession>A0AAE8N7J9</accession>
<sequence>MPLSLISVFVALLVTSLVWSGAANPLQRQKIAPKVVIISMFGDEAEVWHKRLPDSGLGDLADVQTHVPGLSVQYPHVYCTRDYSICHLTTGMGEINSAATMMALTFSDKFDLRSTYFIVSGIGGVNPKHGTLGSVAIARYAVQVALQYEIDARSIPKGWDTGYMAFGTKKPFEYPTIIYGTEVFELNEALRDVVFRLAGTAELSDSEATDAYRLKYTTMGRDFTPGTQPPAVIKCDAATSDVYYSGALLSAAFEKTSAVWTNGSAEYCMSAQEDNATLEVLVRAAVAGLVDFSRVIVMRAGSNFDRPPANVSTYAHLAVLDQNGFHIAIENLYNTGIEIVNGIIGGWDCVFKKGVAPMNYIGDIFGSLGGEPDFGPGSLTCGAGVSSGGAGDKRTAGQKA</sequence>
<dbReference type="AlphaFoldDB" id="A0AAE8N7J9"/>
<dbReference type="EMBL" id="ONZQ02000023">
    <property type="protein sequence ID" value="SPO07701.1"/>
    <property type="molecule type" value="Genomic_DNA"/>
</dbReference>
<proteinExistence type="inferred from homology"/>
<evidence type="ECO:0000256" key="1">
    <source>
        <dbReference type="PIRNR" id="PIRNR013171"/>
    </source>
</evidence>
<dbReference type="GO" id="GO:0003824">
    <property type="term" value="F:catalytic activity"/>
    <property type="evidence" value="ECO:0007669"/>
    <property type="project" value="InterPro"/>
</dbReference>
<evidence type="ECO:0000256" key="2">
    <source>
        <dbReference type="SAM" id="SignalP"/>
    </source>
</evidence>
<gene>
    <name evidence="3" type="ORF">DNG_10396</name>
</gene>
<keyword evidence="1" id="KW-0813">Transport</keyword>
<dbReference type="GO" id="GO:0009116">
    <property type="term" value="P:nucleoside metabolic process"/>
    <property type="evidence" value="ECO:0007669"/>
    <property type="project" value="InterPro"/>
</dbReference>
<dbReference type="GO" id="GO:0005783">
    <property type="term" value="C:endoplasmic reticulum"/>
    <property type="evidence" value="ECO:0007669"/>
    <property type="project" value="TreeGrafter"/>
</dbReference>
<dbReference type="PIRSF" id="PIRSF013171">
    <property type="entry name" value="Pur_nuclsid_perm"/>
    <property type="match status" value="1"/>
</dbReference>
<feature type="chain" id="PRO_5041900012" evidence="2">
    <location>
        <begin position="24"/>
        <end position="400"/>
    </location>
</feature>
<organism evidence="3 4">
    <name type="scientific">Cephalotrichum gorgonifer</name>
    <dbReference type="NCBI Taxonomy" id="2041049"/>
    <lineage>
        <taxon>Eukaryota</taxon>
        <taxon>Fungi</taxon>
        <taxon>Dikarya</taxon>
        <taxon>Ascomycota</taxon>
        <taxon>Pezizomycotina</taxon>
        <taxon>Sordariomycetes</taxon>
        <taxon>Hypocreomycetidae</taxon>
        <taxon>Microascales</taxon>
        <taxon>Microascaceae</taxon>
        <taxon>Cephalotrichum</taxon>
    </lineage>
</organism>
<dbReference type="GO" id="GO:0055085">
    <property type="term" value="P:transmembrane transport"/>
    <property type="evidence" value="ECO:0007669"/>
    <property type="project" value="InterPro"/>
</dbReference>
<feature type="signal peptide" evidence="2">
    <location>
        <begin position="1"/>
        <end position="23"/>
    </location>
</feature>
<comment type="similarity">
    <text evidence="1">Belongs to the NUP family.</text>
</comment>
<protein>
    <submittedName>
        <fullName evidence="3">Related to purine nucleoside permease</fullName>
    </submittedName>
</protein>
<comment type="function">
    <text evidence="1">Nucleoside permease that transports adenosine and guanosine.</text>
</comment>
<name>A0AAE8N7J9_9PEZI</name>
<keyword evidence="4" id="KW-1185">Reference proteome</keyword>
<keyword evidence="2" id="KW-0732">Signal</keyword>
<dbReference type="InterPro" id="IPR035994">
    <property type="entry name" value="Nucleoside_phosphorylase_sf"/>
</dbReference>
<reference evidence="3" key="1">
    <citation type="submission" date="2018-03" db="EMBL/GenBank/DDBJ databases">
        <authorList>
            <person name="Guldener U."/>
        </authorList>
    </citation>
    <scope>NUCLEOTIDE SEQUENCE</scope>
</reference>